<feature type="compositionally biased region" description="Low complexity" evidence="1">
    <location>
        <begin position="307"/>
        <end position="317"/>
    </location>
</feature>
<dbReference type="SUPFAM" id="SSF51261">
    <property type="entry name" value="Duplicated hybrid motif"/>
    <property type="match status" value="1"/>
</dbReference>
<dbReference type="InterPro" id="IPR016047">
    <property type="entry name" value="M23ase_b-sheet_dom"/>
</dbReference>
<evidence type="ECO:0000313" key="4">
    <source>
        <dbReference type="Proteomes" id="UP000516428"/>
    </source>
</evidence>
<dbReference type="PANTHER" id="PTHR21666:SF270">
    <property type="entry name" value="MUREIN HYDROLASE ACTIVATOR ENVC"/>
    <property type="match status" value="1"/>
</dbReference>
<evidence type="ECO:0000256" key="1">
    <source>
        <dbReference type="SAM" id="MobiDB-lite"/>
    </source>
</evidence>
<dbReference type="Pfam" id="PF01551">
    <property type="entry name" value="Peptidase_M23"/>
    <property type="match status" value="1"/>
</dbReference>
<name>A0A7H1B768_9ACTN</name>
<dbReference type="CDD" id="cd12797">
    <property type="entry name" value="M23_peptidase"/>
    <property type="match status" value="1"/>
</dbReference>
<dbReference type="AlphaFoldDB" id="A0A7H1B768"/>
<dbReference type="PANTHER" id="PTHR21666">
    <property type="entry name" value="PEPTIDASE-RELATED"/>
    <property type="match status" value="1"/>
</dbReference>
<dbReference type="InterPro" id="IPR011055">
    <property type="entry name" value="Dup_hybrid_motif"/>
</dbReference>
<evidence type="ECO:0000313" key="3">
    <source>
        <dbReference type="EMBL" id="QNS04573.1"/>
    </source>
</evidence>
<dbReference type="KEGG" id="sxn:IAG42_13745"/>
<gene>
    <name evidence="3" type="ORF">IAG42_13745</name>
</gene>
<feature type="domain" description="M23ase beta-sheet core" evidence="2">
    <location>
        <begin position="497"/>
        <end position="589"/>
    </location>
</feature>
<reference evidence="3 4" key="1">
    <citation type="submission" date="2020-09" db="EMBL/GenBank/DDBJ databases">
        <title>A novel species.</title>
        <authorList>
            <person name="Gao J."/>
        </authorList>
    </citation>
    <scope>NUCLEOTIDE SEQUENCE [LARGE SCALE GENOMIC DNA]</scope>
    <source>
        <strain evidence="3 4">CRXT-Y-14</strain>
    </source>
</reference>
<feature type="compositionally biased region" description="Low complexity" evidence="1">
    <location>
        <begin position="344"/>
        <end position="356"/>
    </location>
</feature>
<organism evidence="3 4">
    <name type="scientific">Streptomyces xanthii</name>
    <dbReference type="NCBI Taxonomy" id="2768069"/>
    <lineage>
        <taxon>Bacteria</taxon>
        <taxon>Bacillati</taxon>
        <taxon>Actinomycetota</taxon>
        <taxon>Actinomycetes</taxon>
        <taxon>Kitasatosporales</taxon>
        <taxon>Streptomycetaceae</taxon>
        <taxon>Streptomyces</taxon>
    </lineage>
</organism>
<feature type="region of interest" description="Disordered" evidence="1">
    <location>
        <begin position="305"/>
        <end position="366"/>
    </location>
</feature>
<dbReference type="InterPro" id="IPR050570">
    <property type="entry name" value="Cell_wall_metabolism_enzyme"/>
</dbReference>
<feature type="region of interest" description="Disordered" evidence="1">
    <location>
        <begin position="206"/>
        <end position="235"/>
    </location>
</feature>
<dbReference type="EMBL" id="CP061281">
    <property type="protein sequence ID" value="QNS04573.1"/>
    <property type="molecule type" value="Genomic_DNA"/>
</dbReference>
<proteinExistence type="predicted"/>
<dbReference type="Gene3D" id="2.70.70.10">
    <property type="entry name" value="Glucose Permease (Domain IIA)"/>
    <property type="match status" value="1"/>
</dbReference>
<dbReference type="Proteomes" id="UP000516428">
    <property type="component" value="Chromosome"/>
</dbReference>
<sequence>MSCARTAGYSRRTALAAPVVEAKEKLVNDRHPSGTAHDATYDGYSTTSFATDPLFGDLAGTDPYDTGSYGHVQDSGQWYGSDGQHRQQQYAQATDPYATSSYETHGTGGYDTSGLWTDTGYGQQQTGQWDTQSYTGHTGFDGTSDFGTQTFDASGFQHPGYDSTSAGFPAATADYTDYAATTSTFDASAYETSSFETSSFETPGFDAANFETGSFPGAGHETPAHGTATFDAPGFETSGFDSAGLDSAGFDHSPLLGTTSYDTGAYDATAWNSAGTETRTAQAAPSAQDTIHAHVPDQYVPEDAYDAADSPATSPADAEQDDAPDAGDTAGGEEQPNPWEPELARAAAPRSAPRGRAAARRRTPAKRSALLTVAVPSVCAIGVAGVAAASVGGLGGEEPKETKAAAAPDVKTVKPSVANNKLDTQLRGLSADAGDFADRASRTQERIDLKAKQEADRKKAAEEAARKEAARPKFALPVSARGLSAYFGQAGINWMSSHTGIDFPVSYVPVMAATDGTVRTQWNSAYGNMAIVTAKDGTETWYCHLSRHTVLSGPVKAGDVIATSGDSGNSTGPHLHFEVHPGGGAAVDPLPWLRSHGLDPT</sequence>
<accession>A0A7H1B768</accession>
<evidence type="ECO:0000259" key="2">
    <source>
        <dbReference type="Pfam" id="PF01551"/>
    </source>
</evidence>
<feature type="region of interest" description="Disordered" evidence="1">
    <location>
        <begin position="444"/>
        <end position="468"/>
    </location>
</feature>
<protein>
    <submittedName>
        <fullName evidence="3">Peptidoglycan DD-metalloendopeptidase family protein</fullName>
    </submittedName>
</protein>
<dbReference type="GO" id="GO:0004222">
    <property type="term" value="F:metalloendopeptidase activity"/>
    <property type="evidence" value="ECO:0007669"/>
    <property type="project" value="TreeGrafter"/>
</dbReference>
<keyword evidence="4" id="KW-1185">Reference proteome</keyword>